<dbReference type="GO" id="GO:0009425">
    <property type="term" value="C:bacterial-type flagellum basal body"/>
    <property type="evidence" value="ECO:0007669"/>
    <property type="project" value="UniProtKB-SubCell"/>
</dbReference>
<evidence type="ECO:0000256" key="1">
    <source>
        <dbReference type="ARBA" id="ARBA00004117"/>
    </source>
</evidence>
<evidence type="ECO:0000259" key="5">
    <source>
        <dbReference type="Pfam" id="PF22692"/>
    </source>
</evidence>
<evidence type="ECO:0000256" key="4">
    <source>
        <dbReference type="RuleBase" id="RU362116"/>
    </source>
</evidence>
<evidence type="ECO:0000313" key="7">
    <source>
        <dbReference type="Proteomes" id="UP000315369"/>
    </source>
</evidence>
<comment type="caution">
    <text evidence="6">The sequence shown here is derived from an EMBL/GenBank/DDBJ whole genome shotgun (WGS) entry which is preliminary data.</text>
</comment>
<reference evidence="6 7" key="1">
    <citation type="submission" date="2019-06" db="EMBL/GenBank/DDBJ databases">
        <authorList>
            <person name="Livingstone P."/>
            <person name="Whitworth D."/>
        </authorList>
    </citation>
    <scope>NUCLEOTIDE SEQUENCE [LARGE SCALE GENOMIC DNA]</scope>
    <source>
        <strain evidence="6 7">AM401</strain>
    </source>
</reference>
<keyword evidence="6" id="KW-0282">Flagellum</keyword>
<dbReference type="PANTHER" id="PTHR30435:SF19">
    <property type="entry name" value="FLAGELLAR BASAL-BODY ROD PROTEIN FLGG"/>
    <property type="match status" value="1"/>
</dbReference>
<dbReference type="EMBL" id="VIFM01000723">
    <property type="protein sequence ID" value="TQF08382.1"/>
    <property type="molecule type" value="Genomic_DNA"/>
</dbReference>
<dbReference type="Proteomes" id="UP000315369">
    <property type="component" value="Unassembled WGS sequence"/>
</dbReference>
<gene>
    <name evidence="6" type="ORF">FJV41_50250</name>
</gene>
<keyword evidence="6" id="KW-0969">Cilium</keyword>
<evidence type="ECO:0000256" key="3">
    <source>
        <dbReference type="ARBA" id="ARBA00023143"/>
    </source>
</evidence>
<dbReference type="PANTHER" id="PTHR30435">
    <property type="entry name" value="FLAGELLAR PROTEIN"/>
    <property type="match status" value="1"/>
</dbReference>
<evidence type="ECO:0000256" key="2">
    <source>
        <dbReference type="ARBA" id="ARBA00009677"/>
    </source>
</evidence>
<dbReference type="AlphaFoldDB" id="A0A540WHA7"/>
<keyword evidence="6" id="KW-0966">Cell projection</keyword>
<dbReference type="InterPro" id="IPR053967">
    <property type="entry name" value="LlgE_F_G-like_D1"/>
</dbReference>
<keyword evidence="3 4" id="KW-0975">Bacterial flagellum</keyword>
<feature type="non-terminal residue" evidence="6">
    <location>
        <position position="1"/>
    </location>
</feature>
<comment type="subcellular location">
    <subcellularLocation>
        <location evidence="1 4">Bacterial flagellum basal body</location>
    </subcellularLocation>
</comment>
<evidence type="ECO:0000313" key="6">
    <source>
        <dbReference type="EMBL" id="TQF08382.1"/>
    </source>
</evidence>
<protein>
    <submittedName>
        <fullName evidence="6">Flagellar hook basal-body protein</fullName>
    </submittedName>
</protein>
<dbReference type="SUPFAM" id="SSF117143">
    <property type="entry name" value="Flagellar hook protein flgE"/>
    <property type="match status" value="1"/>
</dbReference>
<dbReference type="OrthoDB" id="9804559at2"/>
<accession>A0A540WHA7</accession>
<dbReference type="Pfam" id="PF22692">
    <property type="entry name" value="LlgE_F_G_D1"/>
    <property type="match status" value="1"/>
</dbReference>
<dbReference type="GO" id="GO:0071978">
    <property type="term" value="P:bacterial-type flagellum-dependent swarming motility"/>
    <property type="evidence" value="ECO:0007669"/>
    <property type="project" value="TreeGrafter"/>
</dbReference>
<keyword evidence="7" id="KW-1185">Reference proteome</keyword>
<dbReference type="NCBIfam" id="TIGR03506">
    <property type="entry name" value="FlgEFG_subfam"/>
    <property type="match status" value="1"/>
</dbReference>
<organism evidence="6 7">
    <name type="scientific">Myxococcus llanfairpwllgwyngyllgogerychwyrndrobwllllantysiliogogogochensis</name>
    <dbReference type="NCBI Taxonomy" id="2590453"/>
    <lineage>
        <taxon>Bacteria</taxon>
        <taxon>Pseudomonadati</taxon>
        <taxon>Myxococcota</taxon>
        <taxon>Myxococcia</taxon>
        <taxon>Myxococcales</taxon>
        <taxon>Cystobacterineae</taxon>
        <taxon>Myxococcaceae</taxon>
        <taxon>Myxococcus</taxon>
    </lineage>
</organism>
<proteinExistence type="inferred from homology"/>
<feature type="domain" description="Flagellar hook protein FlgE/F/G-like D1" evidence="5">
    <location>
        <begin position="69"/>
        <end position="126"/>
    </location>
</feature>
<sequence length="157" mass="16158">LRVIANNTTNLNTPGFKGSSLRFADAFYSSGGYTGRQFGQMGYGVSTMGTSMSFKSGELRQTGNGLDLAIDGQGLFMLQGTDGSIRYTRAGQFQFNRDGVLVTQGSGAKVMGVGADGSPGEISIANLKTTAGKATAVAKFTGNLSSSGTDQTVSGVR</sequence>
<feature type="non-terminal residue" evidence="6">
    <location>
        <position position="157"/>
    </location>
</feature>
<name>A0A540WHA7_9BACT</name>
<dbReference type="InterPro" id="IPR020013">
    <property type="entry name" value="Flagellar_FlgE/F/G"/>
</dbReference>
<comment type="similarity">
    <text evidence="2 4">Belongs to the flagella basal body rod proteins family.</text>
</comment>
<dbReference type="InterPro" id="IPR037925">
    <property type="entry name" value="FlgE/F/G-like"/>
</dbReference>